<dbReference type="Proteomes" id="UP000605427">
    <property type="component" value="Unassembled WGS sequence"/>
</dbReference>
<accession>A0ABQ1ZW95</accession>
<proteinExistence type="predicted"/>
<evidence type="ECO:0000313" key="2">
    <source>
        <dbReference type="EMBL" id="GGH79253.1"/>
    </source>
</evidence>
<dbReference type="EMBL" id="BMDD01000003">
    <property type="protein sequence ID" value="GGH79253.1"/>
    <property type="molecule type" value="Genomic_DNA"/>
</dbReference>
<comment type="caution">
    <text evidence="2">The sequence shown here is derived from an EMBL/GenBank/DDBJ whole genome shotgun (WGS) entry which is preliminary data.</text>
</comment>
<keyword evidence="1" id="KW-0812">Transmembrane</keyword>
<feature type="transmembrane region" description="Helical" evidence="1">
    <location>
        <begin position="123"/>
        <end position="141"/>
    </location>
</feature>
<sequence>MRTIQRTLFDWRAMGWNAYIPLVTGLVVLAYSLLAKGEERSILSMMEILLPAFSAWWSIFIFQDILDEPGGETLFSYPQSRWAIGLKRVLIFFMLYVLLITLILLVYSLILKHSFWGVTELQLIVQSLFFSALGYFLVVLLKSCSWAMLVTAAYVSFQVLTRGSVFPWSNLYFFHIHRPSGPEVLSKLVVILVVGLILLFSAQLAINRLEKFNE</sequence>
<feature type="transmembrane region" description="Helical" evidence="1">
    <location>
        <begin position="16"/>
        <end position="35"/>
    </location>
</feature>
<feature type="transmembrane region" description="Helical" evidence="1">
    <location>
        <begin position="89"/>
        <end position="111"/>
    </location>
</feature>
<gene>
    <name evidence="2" type="ORF">GCM10007362_25770</name>
</gene>
<keyword evidence="1" id="KW-1133">Transmembrane helix</keyword>
<evidence type="ECO:0000313" key="3">
    <source>
        <dbReference type="Proteomes" id="UP000605427"/>
    </source>
</evidence>
<evidence type="ECO:0000256" key="1">
    <source>
        <dbReference type="SAM" id="Phobius"/>
    </source>
</evidence>
<reference evidence="3" key="1">
    <citation type="journal article" date="2019" name="Int. J. Syst. Evol. Microbiol.">
        <title>The Global Catalogue of Microorganisms (GCM) 10K type strain sequencing project: providing services to taxonomists for standard genome sequencing and annotation.</title>
        <authorList>
            <consortium name="The Broad Institute Genomics Platform"/>
            <consortium name="The Broad Institute Genome Sequencing Center for Infectious Disease"/>
            <person name="Wu L."/>
            <person name="Ma J."/>
        </authorList>
    </citation>
    <scope>NUCLEOTIDE SEQUENCE [LARGE SCALE GENOMIC DNA]</scope>
    <source>
        <strain evidence="3">CCM 8702</strain>
    </source>
</reference>
<feature type="transmembrane region" description="Helical" evidence="1">
    <location>
        <begin position="188"/>
        <end position="206"/>
    </location>
</feature>
<dbReference type="RefSeq" id="WP_172243974.1">
    <property type="nucleotide sequence ID" value="NZ_BMDD01000003.1"/>
</dbReference>
<feature type="transmembrane region" description="Helical" evidence="1">
    <location>
        <begin position="148"/>
        <end position="168"/>
    </location>
</feature>
<name>A0ABQ1ZW95_9BACL</name>
<keyword evidence="3" id="KW-1185">Reference proteome</keyword>
<evidence type="ECO:0008006" key="4">
    <source>
        <dbReference type="Google" id="ProtNLM"/>
    </source>
</evidence>
<keyword evidence="1" id="KW-0472">Membrane</keyword>
<protein>
    <recommendedName>
        <fullName evidence="4">ABC transporter permease</fullName>
    </recommendedName>
</protein>
<feature type="transmembrane region" description="Helical" evidence="1">
    <location>
        <begin position="41"/>
        <end position="62"/>
    </location>
</feature>
<organism evidence="2 3">
    <name type="scientific">Saccharibacillus endophyticus</name>
    <dbReference type="NCBI Taxonomy" id="2060666"/>
    <lineage>
        <taxon>Bacteria</taxon>
        <taxon>Bacillati</taxon>
        <taxon>Bacillota</taxon>
        <taxon>Bacilli</taxon>
        <taxon>Bacillales</taxon>
        <taxon>Paenibacillaceae</taxon>
        <taxon>Saccharibacillus</taxon>
    </lineage>
</organism>